<name>A0A833H0W7_9LEPT</name>
<keyword evidence="4 8" id="KW-0547">Nucleotide-binding</keyword>
<dbReference type="InterPro" id="IPR036621">
    <property type="entry name" value="Anticodon-bd_dom_sf"/>
</dbReference>
<protein>
    <recommendedName>
        <fullName evidence="8">Histidine--tRNA ligase</fullName>
        <ecNumber evidence="8">6.1.1.21</ecNumber>
    </recommendedName>
    <alternativeName>
        <fullName evidence="8">Histidyl-tRNA synthetase</fullName>
        <shortName evidence="8">HisRS</shortName>
    </alternativeName>
</protein>
<dbReference type="EMBL" id="WBUI01000012">
    <property type="protein sequence ID" value="KAB2931832.1"/>
    <property type="molecule type" value="Genomic_DNA"/>
</dbReference>
<feature type="domain" description="Aminoacyl-transfer RNA synthetases class-II family profile" evidence="10">
    <location>
        <begin position="10"/>
        <end position="329"/>
    </location>
</feature>
<sequence>MAAKFRPYPGTRDFYPAEMEFRNWMFQTQREVCERYGYGEYQAPVLESTDLYRAKSSEEIVNEQLYTFTDRGDREVSIRPEMTPTLARMAVDRPASCLLPLRWFSIANFMRYERPGRGRLREFYQLNVDLLGAKGPGADAEILMIAVDLMRAYGASDDMFVVRISDRRLLDLWIGIDDREKLRRIGRLIDKKEKITEEAFAEELAKECEDPQLESRVRSFLAMDNASLDREPDEIVAHLKLEGQKADDLLGVLNHLIEVRLLLRKSGHEAAVLFDPAIVRGFDYYTGLVFEIYDTNPENRRAIFGGGRYDRLLGQFGKEDIPAVGFGMGDVTLEHFLEGHGLKSARTVSHRAFLTLMNNDLLGETLKLASELRSEGVHIEASLEATKKFGKQFELAEKKGFRYVLILGEDEAKAGTVIIKDLQTGSQHAETRHTVPDYLKKR</sequence>
<evidence type="ECO:0000256" key="4">
    <source>
        <dbReference type="ARBA" id="ARBA00022741"/>
    </source>
</evidence>
<keyword evidence="8" id="KW-0067">ATP-binding</keyword>
<dbReference type="SUPFAM" id="SSF52954">
    <property type="entry name" value="Class II aaRS ABD-related"/>
    <property type="match status" value="1"/>
</dbReference>
<feature type="binding site" evidence="9">
    <location>
        <begin position="284"/>
        <end position="285"/>
    </location>
    <ligand>
        <name>L-histidine</name>
        <dbReference type="ChEBI" id="CHEBI:57595"/>
    </ligand>
</feature>
<organism evidence="11 12">
    <name type="scientific">Leptonema illini</name>
    <dbReference type="NCBI Taxonomy" id="183"/>
    <lineage>
        <taxon>Bacteria</taxon>
        <taxon>Pseudomonadati</taxon>
        <taxon>Spirochaetota</taxon>
        <taxon>Spirochaetia</taxon>
        <taxon>Leptospirales</taxon>
        <taxon>Leptospiraceae</taxon>
        <taxon>Leptonema</taxon>
    </lineage>
</organism>
<feature type="binding site" evidence="9">
    <location>
        <position position="111"/>
    </location>
    <ligand>
        <name>L-histidine</name>
        <dbReference type="ChEBI" id="CHEBI:57595"/>
    </ligand>
</feature>
<dbReference type="AlphaFoldDB" id="A0A833H0W7"/>
<dbReference type="Proteomes" id="UP000460298">
    <property type="component" value="Unassembled WGS sequence"/>
</dbReference>
<dbReference type="HAMAP" id="MF_00127">
    <property type="entry name" value="His_tRNA_synth"/>
    <property type="match status" value="1"/>
</dbReference>
<evidence type="ECO:0000256" key="6">
    <source>
        <dbReference type="ARBA" id="ARBA00023146"/>
    </source>
</evidence>
<dbReference type="PIRSF" id="PIRSF001549">
    <property type="entry name" value="His-tRNA_synth"/>
    <property type="match status" value="1"/>
</dbReference>
<dbReference type="GO" id="GO:0006427">
    <property type="term" value="P:histidyl-tRNA aminoacylation"/>
    <property type="evidence" value="ECO:0007669"/>
    <property type="project" value="UniProtKB-UniRule"/>
</dbReference>
<keyword evidence="3 8" id="KW-0436">Ligase</keyword>
<feature type="binding site" evidence="9">
    <location>
        <position position="280"/>
    </location>
    <ligand>
        <name>L-histidine</name>
        <dbReference type="ChEBI" id="CHEBI:57595"/>
    </ligand>
</feature>
<keyword evidence="6 8" id="KW-0030">Aminoacyl-tRNA synthetase</keyword>
<evidence type="ECO:0000256" key="2">
    <source>
        <dbReference type="ARBA" id="ARBA00011738"/>
    </source>
</evidence>
<dbReference type="EC" id="6.1.1.21" evidence="8"/>
<dbReference type="InterPro" id="IPR045864">
    <property type="entry name" value="aa-tRNA-synth_II/BPL/LPL"/>
</dbReference>
<dbReference type="InterPro" id="IPR015807">
    <property type="entry name" value="His-tRNA-ligase"/>
</dbReference>
<dbReference type="Pfam" id="PF13393">
    <property type="entry name" value="tRNA-synt_His"/>
    <property type="match status" value="1"/>
</dbReference>
<gene>
    <name evidence="8" type="primary">hisS</name>
    <name evidence="11" type="ORF">F9K24_12945</name>
</gene>
<dbReference type="SUPFAM" id="SSF55681">
    <property type="entry name" value="Class II aaRS and biotin synthetases"/>
    <property type="match status" value="1"/>
</dbReference>
<dbReference type="PANTHER" id="PTHR43707:SF1">
    <property type="entry name" value="HISTIDINE--TRNA LIGASE, MITOCHONDRIAL-RELATED"/>
    <property type="match status" value="1"/>
</dbReference>
<evidence type="ECO:0000313" key="12">
    <source>
        <dbReference type="Proteomes" id="UP000460298"/>
    </source>
</evidence>
<comment type="caution">
    <text evidence="11">The sequence shown here is derived from an EMBL/GenBank/DDBJ whole genome shotgun (WGS) entry which is preliminary data.</text>
</comment>
<dbReference type="GO" id="GO:0005524">
    <property type="term" value="F:ATP binding"/>
    <property type="evidence" value="ECO:0007669"/>
    <property type="project" value="UniProtKB-UniRule"/>
</dbReference>
<dbReference type="Pfam" id="PF03129">
    <property type="entry name" value="HGTP_anticodon"/>
    <property type="match status" value="1"/>
</dbReference>
<comment type="catalytic activity">
    <reaction evidence="7 8">
        <text>tRNA(His) + L-histidine + ATP = L-histidyl-tRNA(His) + AMP + diphosphate + H(+)</text>
        <dbReference type="Rhea" id="RHEA:17313"/>
        <dbReference type="Rhea" id="RHEA-COMP:9665"/>
        <dbReference type="Rhea" id="RHEA-COMP:9689"/>
        <dbReference type="ChEBI" id="CHEBI:15378"/>
        <dbReference type="ChEBI" id="CHEBI:30616"/>
        <dbReference type="ChEBI" id="CHEBI:33019"/>
        <dbReference type="ChEBI" id="CHEBI:57595"/>
        <dbReference type="ChEBI" id="CHEBI:78442"/>
        <dbReference type="ChEBI" id="CHEBI:78527"/>
        <dbReference type="ChEBI" id="CHEBI:456215"/>
        <dbReference type="EC" id="6.1.1.21"/>
    </reaction>
</comment>
<dbReference type="InterPro" id="IPR006195">
    <property type="entry name" value="aa-tRNA-synth_II"/>
</dbReference>
<dbReference type="InterPro" id="IPR004516">
    <property type="entry name" value="HisRS/HisZ"/>
</dbReference>
<dbReference type="NCBIfam" id="TIGR00442">
    <property type="entry name" value="hisS"/>
    <property type="match status" value="1"/>
</dbReference>
<evidence type="ECO:0000256" key="1">
    <source>
        <dbReference type="ARBA" id="ARBA00008226"/>
    </source>
</evidence>
<feature type="binding site" evidence="9">
    <location>
        <position position="129"/>
    </location>
    <ligand>
        <name>L-histidine</name>
        <dbReference type="ChEBI" id="CHEBI:57595"/>
    </ligand>
</feature>
<keyword evidence="5 8" id="KW-0648">Protein biosynthesis</keyword>
<dbReference type="PROSITE" id="PS50862">
    <property type="entry name" value="AA_TRNA_LIGASE_II"/>
    <property type="match status" value="1"/>
</dbReference>
<dbReference type="Gene3D" id="3.40.50.800">
    <property type="entry name" value="Anticodon-binding domain"/>
    <property type="match status" value="1"/>
</dbReference>
<evidence type="ECO:0000256" key="9">
    <source>
        <dbReference type="PIRSR" id="PIRSR001549-1"/>
    </source>
</evidence>
<comment type="similarity">
    <text evidence="1 8">Belongs to the class-II aminoacyl-tRNA synthetase family.</text>
</comment>
<dbReference type="GO" id="GO:0005737">
    <property type="term" value="C:cytoplasm"/>
    <property type="evidence" value="ECO:0007669"/>
    <property type="project" value="UniProtKB-SubCell"/>
</dbReference>
<comment type="subunit">
    <text evidence="2 8">Homodimer.</text>
</comment>
<dbReference type="CDD" id="cd00773">
    <property type="entry name" value="HisRS-like_core"/>
    <property type="match status" value="1"/>
</dbReference>
<proteinExistence type="inferred from homology"/>
<feature type="binding site" evidence="9">
    <location>
        <begin position="81"/>
        <end position="83"/>
    </location>
    <ligand>
        <name>L-histidine</name>
        <dbReference type="ChEBI" id="CHEBI:57595"/>
    </ligand>
</feature>
<dbReference type="PANTHER" id="PTHR43707">
    <property type="entry name" value="HISTIDYL-TRNA SYNTHETASE"/>
    <property type="match status" value="1"/>
</dbReference>
<accession>A0A833H0W7</accession>
<dbReference type="InterPro" id="IPR004154">
    <property type="entry name" value="Anticodon-bd"/>
</dbReference>
<reference evidence="11 12" key="1">
    <citation type="submission" date="2019-10" db="EMBL/GenBank/DDBJ databases">
        <title>Extracellular Electron Transfer in a Candidatus Methanoperedens spp. Enrichment Culture.</title>
        <authorList>
            <person name="Berger S."/>
            <person name="Rangel Shaw D."/>
            <person name="Berben T."/>
            <person name="In 'T Zandt M."/>
            <person name="Frank J."/>
            <person name="Reimann J."/>
            <person name="Jetten M.S.M."/>
            <person name="Welte C.U."/>
        </authorList>
    </citation>
    <scope>NUCLEOTIDE SEQUENCE [LARGE SCALE GENOMIC DNA]</scope>
    <source>
        <strain evidence="11">SB12</strain>
    </source>
</reference>
<evidence type="ECO:0000256" key="3">
    <source>
        <dbReference type="ARBA" id="ARBA00022598"/>
    </source>
</evidence>
<evidence type="ECO:0000313" key="11">
    <source>
        <dbReference type="EMBL" id="KAB2931832.1"/>
    </source>
</evidence>
<comment type="subcellular location">
    <subcellularLocation>
        <location evidence="8">Cytoplasm</location>
    </subcellularLocation>
</comment>
<keyword evidence="8" id="KW-0963">Cytoplasm</keyword>
<feature type="binding site" evidence="9">
    <location>
        <position position="125"/>
    </location>
    <ligand>
        <name>L-histidine</name>
        <dbReference type="ChEBI" id="CHEBI:57595"/>
    </ligand>
</feature>
<dbReference type="GO" id="GO:0004821">
    <property type="term" value="F:histidine-tRNA ligase activity"/>
    <property type="evidence" value="ECO:0007669"/>
    <property type="project" value="UniProtKB-UniRule"/>
</dbReference>
<evidence type="ECO:0000256" key="7">
    <source>
        <dbReference type="ARBA" id="ARBA00047639"/>
    </source>
</evidence>
<evidence type="ECO:0000259" key="10">
    <source>
        <dbReference type="PROSITE" id="PS50862"/>
    </source>
</evidence>
<evidence type="ECO:0000256" key="8">
    <source>
        <dbReference type="HAMAP-Rule" id="MF_00127"/>
    </source>
</evidence>
<dbReference type="InterPro" id="IPR041715">
    <property type="entry name" value="HisRS-like_core"/>
</dbReference>
<dbReference type="Gene3D" id="3.30.930.10">
    <property type="entry name" value="Bira Bifunctional Protein, Domain 2"/>
    <property type="match status" value="1"/>
</dbReference>
<evidence type="ECO:0000256" key="5">
    <source>
        <dbReference type="ARBA" id="ARBA00022917"/>
    </source>
</evidence>